<proteinExistence type="inferred from homology"/>
<organism evidence="13 14">
    <name type="scientific">Roseateles agri</name>
    <dbReference type="NCBI Taxonomy" id="3098619"/>
    <lineage>
        <taxon>Bacteria</taxon>
        <taxon>Pseudomonadati</taxon>
        <taxon>Pseudomonadota</taxon>
        <taxon>Betaproteobacteria</taxon>
        <taxon>Burkholderiales</taxon>
        <taxon>Sphaerotilaceae</taxon>
        <taxon>Roseateles</taxon>
    </lineage>
</organism>
<comment type="subcellular location">
    <subcellularLocation>
        <location evidence="1">Cell inner membrane</location>
        <topology evidence="1">Single-pass membrane protein</topology>
    </subcellularLocation>
</comment>
<evidence type="ECO:0000313" key="14">
    <source>
        <dbReference type="Proteomes" id="UP001285263"/>
    </source>
</evidence>
<evidence type="ECO:0000256" key="9">
    <source>
        <dbReference type="ARBA" id="ARBA00025772"/>
    </source>
</evidence>
<evidence type="ECO:0000256" key="7">
    <source>
        <dbReference type="ARBA" id="ARBA00022989"/>
    </source>
</evidence>
<sequence>MMPAASAPIRLRQRGVNLIEVMVALIVMGLVLTQLVPYVAEWLQNLKLRNAAESMRGGIERARMESLRRNTNVTFWMVVDANSNVPGANCAVSSSSAAWVVSVGNPAGKCDTKPSMTDDLQLSSRSQALEVSSILSVSGVSSGNNSANHVTFNGLGQVVADGSNPIQVINVAPTSGNARPLRVVVQAGGAIRTCDPAVASDDPRVCPNL</sequence>
<keyword evidence="4" id="KW-0488">Methylation</keyword>
<accession>A0ABU5DDI4</accession>
<dbReference type="InterPro" id="IPR045584">
    <property type="entry name" value="Pilin-like"/>
</dbReference>
<protein>
    <recommendedName>
        <fullName evidence="2">Type II secretion system protein H</fullName>
    </recommendedName>
    <alternativeName>
        <fullName evidence="10">General secretion pathway protein H</fullName>
    </alternativeName>
</protein>
<keyword evidence="6 11" id="KW-0812">Transmembrane</keyword>
<dbReference type="InterPro" id="IPR022346">
    <property type="entry name" value="T2SS_GspH"/>
</dbReference>
<evidence type="ECO:0000256" key="6">
    <source>
        <dbReference type="ARBA" id="ARBA00022692"/>
    </source>
</evidence>
<comment type="caution">
    <text evidence="13">The sequence shown here is derived from an EMBL/GenBank/DDBJ whole genome shotgun (WGS) entry which is preliminary data.</text>
</comment>
<keyword evidence="14" id="KW-1185">Reference proteome</keyword>
<dbReference type="Gene3D" id="3.55.40.10">
    <property type="entry name" value="minor pseudopilin epsh domain"/>
    <property type="match status" value="1"/>
</dbReference>
<evidence type="ECO:0000256" key="2">
    <source>
        <dbReference type="ARBA" id="ARBA00021549"/>
    </source>
</evidence>
<dbReference type="SUPFAM" id="SSF54523">
    <property type="entry name" value="Pili subunits"/>
    <property type="match status" value="1"/>
</dbReference>
<keyword evidence="8 11" id="KW-0472">Membrane</keyword>
<reference evidence="13 14" key="1">
    <citation type="submission" date="2023-11" db="EMBL/GenBank/DDBJ databases">
        <title>Paucibacter sp. nov., isolated from fresh soil in Korea.</title>
        <authorList>
            <person name="Le N.T.T."/>
        </authorList>
    </citation>
    <scope>NUCLEOTIDE SEQUENCE [LARGE SCALE GENOMIC DNA]</scope>
    <source>
        <strain evidence="13 14">R3-3</strain>
    </source>
</reference>
<evidence type="ECO:0000256" key="8">
    <source>
        <dbReference type="ARBA" id="ARBA00023136"/>
    </source>
</evidence>
<dbReference type="Pfam" id="PF12019">
    <property type="entry name" value="GspH"/>
    <property type="match status" value="1"/>
</dbReference>
<gene>
    <name evidence="13" type="ORF">SNE35_07460</name>
</gene>
<dbReference type="RefSeq" id="WP_320422382.1">
    <property type="nucleotide sequence ID" value="NZ_JAXCLA010000002.1"/>
</dbReference>
<dbReference type="EMBL" id="JAXCLA010000002">
    <property type="protein sequence ID" value="MDY0744337.1"/>
    <property type="molecule type" value="Genomic_DNA"/>
</dbReference>
<evidence type="ECO:0000259" key="12">
    <source>
        <dbReference type="Pfam" id="PF12019"/>
    </source>
</evidence>
<evidence type="ECO:0000313" key="13">
    <source>
        <dbReference type="EMBL" id="MDY0744337.1"/>
    </source>
</evidence>
<evidence type="ECO:0000256" key="11">
    <source>
        <dbReference type="SAM" id="Phobius"/>
    </source>
</evidence>
<keyword evidence="7 11" id="KW-1133">Transmembrane helix</keyword>
<evidence type="ECO:0000256" key="5">
    <source>
        <dbReference type="ARBA" id="ARBA00022519"/>
    </source>
</evidence>
<keyword evidence="5" id="KW-0997">Cell inner membrane</keyword>
<evidence type="ECO:0000256" key="10">
    <source>
        <dbReference type="ARBA" id="ARBA00030775"/>
    </source>
</evidence>
<feature type="domain" description="General secretion pathway GspH" evidence="12">
    <location>
        <begin position="51"/>
        <end position="189"/>
    </location>
</feature>
<name>A0ABU5DDI4_9BURK</name>
<dbReference type="Proteomes" id="UP001285263">
    <property type="component" value="Unassembled WGS sequence"/>
</dbReference>
<evidence type="ECO:0000256" key="1">
    <source>
        <dbReference type="ARBA" id="ARBA00004377"/>
    </source>
</evidence>
<dbReference type="InterPro" id="IPR012902">
    <property type="entry name" value="N_methyl_site"/>
</dbReference>
<keyword evidence="3" id="KW-1003">Cell membrane</keyword>
<dbReference type="NCBIfam" id="TIGR02532">
    <property type="entry name" value="IV_pilin_GFxxxE"/>
    <property type="match status" value="1"/>
</dbReference>
<evidence type="ECO:0000256" key="3">
    <source>
        <dbReference type="ARBA" id="ARBA00022475"/>
    </source>
</evidence>
<feature type="transmembrane region" description="Helical" evidence="11">
    <location>
        <begin position="21"/>
        <end position="40"/>
    </location>
</feature>
<evidence type="ECO:0000256" key="4">
    <source>
        <dbReference type="ARBA" id="ARBA00022481"/>
    </source>
</evidence>
<comment type="similarity">
    <text evidence="9">Belongs to the GSP H family.</text>
</comment>